<keyword evidence="2" id="KW-0804">Transcription</keyword>
<feature type="domain" description="GAF" evidence="4">
    <location>
        <begin position="167"/>
        <end position="309"/>
    </location>
</feature>
<dbReference type="PANTHER" id="PTHR34236">
    <property type="entry name" value="DIMETHYL SULFOXIDE REDUCTASE TRANSCRIPTIONAL ACTIVATOR"/>
    <property type="match status" value="1"/>
</dbReference>
<evidence type="ECO:0000256" key="1">
    <source>
        <dbReference type="ARBA" id="ARBA00023015"/>
    </source>
</evidence>
<dbReference type="Proteomes" id="UP000637819">
    <property type="component" value="Chromosome"/>
</dbReference>
<name>A0A8T8DYM9_9EURY</name>
<dbReference type="Pfam" id="PF15915">
    <property type="entry name" value="BAT"/>
    <property type="match status" value="1"/>
</dbReference>
<evidence type="ECO:0000256" key="2">
    <source>
        <dbReference type="ARBA" id="ARBA00023163"/>
    </source>
</evidence>
<dbReference type="EMBL" id="CP069188">
    <property type="protein sequence ID" value="QRV14311.1"/>
    <property type="molecule type" value="Genomic_DNA"/>
</dbReference>
<dbReference type="Pfam" id="PF04967">
    <property type="entry name" value="HTH_10"/>
    <property type="match status" value="1"/>
</dbReference>
<keyword evidence="1" id="KW-0805">Transcription regulation</keyword>
<dbReference type="AlphaFoldDB" id="A0A8T8DYM9"/>
<dbReference type="SUPFAM" id="SSF55785">
    <property type="entry name" value="PYP-like sensor domain (PAS domain)"/>
    <property type="match status" value="1"/>
</dbReference>
<protein>
    <submittedName>
        <fullName evidence="6">Helix-turn-helix domain-containing protein</fullName>
    </submittedName>
</protein>
<dbReference type="InterPro" id="IPR031803">
    <property type="entry name" value="BAT_GAF/HTH-assoc"/>
</dbReference>
<organism evidence="6 7">
    <name type="scientific">Haloterrigena salifodinae</name>
    <dbReference type="NCBI Taxonomy" id="2675099"/>
    <lineage>
        <taxon>Archaea</taxon>
        <taxon>Methanobacteriati</taxon>
        <taxon>Methanobacteriota</taxon>
        <taxon>Stenosarchaea group</taxon>
        <taxon>Halobacteria</taxon>
        <taxon>Halobacteriales</taxon>
        <taxon>Natrialbaceae</taxon>
        <taxon>Haloterrigena</taxon>
    </lineage>
</organism>
<feature type="domain" description="HTH bat-type" evidence="3">
    <location>
        <begin position="490"/>
        <end position="541"/>
    </location>
</feature>
<dbReference type="InterPro" id="IPR007050">
    <property type="entry name" value="HTH_bacterioopsin"/>
</dbReference>
<dbReference type="InterPro" id="IPR036388">
    <property type="entry name" value="WH-like_DNA-bd_sf"/>
</dbReference>
<dbReference type="InterPro" id="IPR035965">
    <property type="entry name" value="PAS-like_dom_sf"/>
</dbReference>
<keyword evidence="7" id="KW-1185">Reference proteome</keyword>
<dbReference type="SUPFAM" id="SSF88659">
    <property type="entry name" value="Sigma3 and sigma4 domains of RNA polymerase sigma factors"/>
    <property type="match status" value="1"/>
</dbReference>
<accession>A0A8T8DYM9</accession>
<dbReference type="InterPro" id="IPR003018">
    <property type="entry name" value="GAF"/>
</dbReference>
<evidence type="ECO:0000259" key="3">
    <source>
        <dbReference type="Pfam" id="PF04967"/>
    </source>
</evidence>
<dbReference type="GeneID" id="62876534"/>
<evidence type="ECO:0000313" key="7">
    <source>
        <dbReference type="Proteomes" id="UP000637819"/>
    </source>
</evidence>
<evidence type="ECO:0000313" key="6">
    <source>
        <dbReference type="EMBL" id="QRV14311.1"/>
    </source>
</evidence>
<dbReference type="InterPro" id="IPR029016">
    <property type="entry name" value="GAF-like_dom_sf"/>
</dbReference>
<dbReference type="SUPFAM" id="SSF55781">
    <property type="entry name" value="GAF domain-like"/>
    <property type="match status" value="1"/>
</dbReference>
<dbReference type="InterPro" id="IPR013324">
    <property type="entry name" value="RNA_pol_sigma_r3/r4-like"/>
</dbReference>
<dbReference type="Pfam" id="PF13185">
    <property type="entry name" value="GAF_2"/>
    <property type="match status" value="1"/>
</dbReference>
<sequence>MDAGKTLVDAALETLPITVAVIDENGEILLTNDSWRAFGSDDHRTDHVGANYIVTAKADVDTDEYARRAVEGLEAIIDGERETFTMEYPCHSPERKQWFLMWAKRFHVGGELRVSVVHLDITERKLAEITVEETAAELREEHRALEHVLERVDGLLRDVTDAAVGATTREEIERSVCSRLADTDPYVLAWIGRVDVTNRRLSPREWASAGDVPLEDETLVLASDESHPAVRALAEGEAKVVQDLDSFDDARRWWPTGAGDRFQSVAALPLRYGDVTYGVLVVFADEPAAFSERELLVLDSLAGAISTAMNAIEARQMLATGAVVELELSIADPDLFVAALATELEAAVTFRGLTDEDGTPIAFFHADRAVDGAPDAAAIDGVTDVRILSTYDGGTLLEAAVDDGIVQTISEHGGTVRRFETRGDASQADRSAVGDASVELTVDLPNGQAARSVYDLLDRWYDAVELISYHETDRPRRTPGDVMGRLESSLTDRQQTALRKAYYADYFEWPRNVSGEELAESMGITRSTFHQHLRTAQRKLLDELFDSAELRSADHANGLRGGETASNETSAE</sequence>
<reference evidence="6 7" key="1">
    <citation type="submission" date="2021-01" db="EMBL/GenBank/DDBJ databases">
        <title>Genome Sequence and Methylation Pattern of Haloterrigena salifodinae BOL5-1, An Extremely Halophilic Archaeon from a Bolivian Salt Mine.</title>
        <authorList>
            <person name="DasSarma P."/>
            <person name="Anton B.P."/>
            <person name="DasSarma S.L."/>
            <person name="von Ehrenheim H.A.L."/>
            <person name="Martinez F.L."/>
            <person name="Guzman D."/>
            <person name="Roberts R.J."/>
            <person name="DasSarma S."/>
        </authorList>
    </citation>
    <scope>NUCLEOTIDE SEQUENCE [LARGE SCALE GENOMIC DNA]</scope>
    <source>
        <strain evidence="6 7">BOL5-1</strain>
    </source>
</reference>
<dbReference type="OrthoDB" id="234125at2157"/>
<dbReference type="PANTHER" id="PTHR34236:SF1">
    <property type="entry name" value="DIMETHYL SULFOXIDE REDUCTASE TRANSCRIPTIONAL ACTIVATOR"/>
    <property type="match status" value="1"/>
</dbReference>
<feature type="domain" description="Bacterioopsin transcriptional activator GAF and HTH associated" evidence="5">
    <location>
        <begin position="322"/>
        <end position="481"/>
    </location>
</feature>
<dbReference type="Gene3D" id="3.30.450.20">
    <property type="entry name" value="PAS domain"/>
    <property type="match status" value="1"/>
</dbReference>
<dbReference type="RefSeq" id="WP_204747157.1">
    <property type="nucleotide sequence ID" value="NZ_CP069188.1"/>
</dbReference>
<dbReference type="Gene3D" id="3.30.450.40">
    <property type="match status" value="1"/>
</dbReference>
<dbReference type="KEGG" id="hsal:JMJ58_15380"/>
<proteinExistence type="predicted"/>
<evidence type="ECO:0000259" key="5">
    <source>
        <dbReference type="Pfam" id="PF15915"/>
    </source>
</evidence>
<gene>
    <name evidence="6" type="ORF">JMJ58_15380</name>
</gene>
<dbReference type="Gene3D" id="1.10.10.10">
    <property type="entry name" value="Winged helix-like DNA-binding domain superfamily/Winged helix DNA-binding domain"/>
    <property type="match status" value="1"/>
</dbReference>
<evidence type="ECO:0000259" key="4">
    <source>
        <dbReference type="Pfam" id="PF13185"/>
    </source>
</evidence>